<feature type="compositionally biased region" description="Polar residues" evidence="2">
    <location>
        <begin position="106"/>
        <end position="119"/>
    </location>
</feature>
<accession>A0A0V0R0P3</accession>
<dbReference type="OMA" id="KHRINNF"/>
<feature type="compositionally biased region" description="Low complexity" evidence="2">
    <location>
        <begin position="52"/>
        <end position="61"/>
    </location>
</feature>
<comment type="caution">
    <text evidence="3">The sequence shown here is derived from an EMBL/GenBank/DDBJ whole genome shotgun (WGS) entry which is preliminary data.</text>
</comment>
<keyword evidence="4" id="KW-1185">Reference proteome</keyword>
<reference evidence="3 4" key="1">
    <citation type="journal article" date="2015" name="Sci. Rep.">
        <title>Genome of the facultative scuticociliatosis pathogen Pseudocohnilembus persalinus provides insight into its virulence through horizontal gene transfer.</title>
        <authorList>
            <person name="Xiong J."/>
            <person name="Wang G."/>
            <person name="Cheng J."/>
            <person name="Tian M."/>
            <person name="Pan X."/>
            <person name="Warren A."/>
            <person name="Jiang C."/>
            <person name="Yuan D."/>
            <person name="Miao W."/>
        </authorList>
    </citation>
    <scope>NUCLEOTIDE SEQUENCE [LARGE SCALE GENOMIC DNA]</scope>
    <source>
        <strain evidence="3">36N120E</strain>
    </source>
</reference>
<gene>
    <name evidence="3" type="ORF">PPERSA_06173</name>
</gene>
<feature type="coiled-coil region" evidence="1">
    <location>
        <begin position="283"/>
        <end position="538"/>
    </location>
</feature>
<evidence type="ECO:0000313" key="3">
    <source>
        <dbReference type="EMBL" id="KRX07995.1"/>
    </source>
</evidence>
<name>A0A0V0R0P3_PSEPJ</name>
<feature type="compositionally biased region" description="Low complexity" evidence="2">
    <location>
        <begin position="128"/>
        <end position="142"/>
    </location>
</feature>
<organism evidence="3 4">
    <name type="scientific">Pseudocohnilembus persalinus</name>
    <name type="common">Ciliate</name>
    <dbReference type="NCBI Taxonomy" id="266149"/>
    <lineage>
        <taxon>Eukaryota</taxon>
        <taxon>Sar</taxon>
        <taxon>Alveolata</taxon>
        <taxon>Ciliophora</taxon>
        <taxon>Intramacronucleata</taxon>
        <taxon>Oligohymenophorea</taxon>
        <taxon>Scuticociliatia</taxon>
        <taxon>Philasterida</taxon>
        <taxon>Pseudocohnilembidae</taxon>
        <taxon>Pseudocohnilembus</taxon>
    </lineage>
</organism>
<dbReference type="EMBL" id="LDAU01000076">
    <property type="protein sequence ID" value="KRX07995.1"/>
    <property type="molecule type" value="Genomic_DNA"/>
</dbReference>
<dbReference type="OrthoDB" id="300520at2759"/>
<keyword evidence="1" id="KW-0175">Coiled coil</keyword>
<evidence type="ECO:0000256" key="1">
    <source>
        <dbReference type="SAM" id="Coils"/>
    </source>
</evidence>
<dbReference type="Proteomes" id="UP000054937">
    <property type="component" value="Unassembled WGS sequence"/>
</dbReference>
<feature type="compositionally biased region" description="Polar residues" evidence="2">
    <location>
        <begin position="69"/>
        <end position="79"/>
    </location>
</feature>
<dbReference type="InParanoid" id="A0A0V0R0P3"/>
<feature type="compositionally biased region" description="Low complexity" evidence="2">
    <location>
        <begin position="80"/>
        <end position="105"/>
    </location>
</feature>
<proteinExistence type="predicted"/>
<evidence type="ECO:0000313" key="4">
    <source>
        <dbReference type="Proteomes" id="UP000054937"/>
    </source>
</evidence>
<feature type="region of interest" description="Disordered" evidence="2">
    <location>
        <begin position="1"/>
        <end position="160"/>
    </location>
</feature>
<protein>
    <submittedName>
        <fullName evidence="3">Uncharacterized protein</fullName>
    </submittedName>
</protein>
<dbReference type="AlphaFoldDB" id="A0A0V0R0P3"/>
<sequence length="587" mass="70065">MQRNKSAQIRSKPPQPQQLQGNQLSKETFDKYINNKFQKTTPKSQKDISFKNNKNNLPNIENHSHHNNSKTQYNNEYYSQQKQYPQQNGQINQHQQNQKNQPKQPFFSQTTKNSKQRNFQGVPKSAKNNDNNLNNNNNFNNNKSQRLSAHSQSGYIRPQSSSYNKPLIVHVEKQLQEEEFLKNPSVNKLKGWDKEDFEKEQENKLSDKLWDEVYYTKNKINELQQQNNDTRAKIWNIEKENRKMQKQIEQWGLQQGVIFDKDDNAFVDSMTVQKVYKDENFYAVTMKQQLKDLSKELQEKQDLVKDYKHRINNFQQEIETVNETLKDAQKSVIINAQKLKEEQKKLKKNEETLEKIKKGIYEEEEEDLDENGEKYYQDDNYDNHIEDLRFESEDLAAQISELQEKNKVILFEIQIQKKANENSESEKVQLKKKLDKKLKEIQILRQELNQRGINQEYNEFEIKKKREPKKKEKTEDEIIEEKERKIEDLKGKISVLNFDIQKMTQAKIIDKQDNQKEIEQSQREIYELEEKYLNLVTEYYRVKARNMDDAQYNKSNITYFGSEGDKDSSISEVDSIDSNIIYLNDEQ</sequence>
<feature type="coiled-coil region" evidence="1">
    <location>
        <begin position="220"/>
        <end position="247"/>
    </location>
</feature>
<feature type="compositionally biased region" description="Polar residues" evidence="2">
    <location>
        <begin position="143"/>
        <end position="160"/>
    </location>
</feature>
<evidence type="ECO:0000256" key="2">
    <source>
        <dbReference type="SAM" id="MobiDB-lite"/>
    </source>
</evidence>